<dbReference type="SUPFAM" id="SSF56091">
    <property type="entry name" value="DNA ligase/mRNA capping enzyme, catalytic domain"/>
    <property type="match status" value="1"/>
</dbReference>
<feature type="compositionally biased region" description="Basic and acidic residues" evidence="10">
    <location>
        <begin position="37"/>
        <end position="74"/>
    </location>
</feature>
<feature type="compositionally biased region" description="Gly residues" evidence="10">
    <location>
        <begin position="75"/>
        <end position="94"/>
    </location>
</feature>
<dbReference type="GO" id="GO:0005634">
    <property type="term" value="C:nucleus"/>
    <property type="evidence" value="ECO:0007669"/>
    <property type="project" value="UniProtKB-SubCell"/>
</dbReference>
<keyword evidence="9" id="KW-0539">Nucleus</keyword>
<dbReference type="InterPro" id="IPR017336">
    <property type="entry name" value="Snurportin-1"/>
</dbReference>
<dbReference type="Pfam" id="PF21974">
    <property type="entry name" value="SPN1_m3Gcap_bd"/>
    <property type="match status" value="1"/>
</dbReference>
<dbReference type="EMBL" id="RQTK01000004">
    <property type="protein sequence ID" value="RUS91915.1"/>
    <property type="molecule type" value="Genomic_DNA"/>
</dbReference>
<feature type="compositionally biased region" description="Gly residues" evidence="10">
    <location>
        <begin position="18"/>
        <end position="34"/>
    </location>
</feature>
<accession>A0A433UDK4</accession>
<evidence type="ECO:0000259" key="11">
    <source>
        <dbReference type="Pfam" id="PF21974"/>
    </source>
</evidence>
<dbReference type="PANTHER" id="PTHR13403">
    <property type="entry name" value="SNURPORTIN1 RNUT1 PROTEIN RNA, U TRANSPORTER 1"/>
    <property type="match status" value="1"/>
</dbReference>
<dbReference type="STRING" id="188477.A0A433UDK4"/>
<feature type="compositionally biased region" description="Polar residues" evidence="10">
    <location>
        <begin position="391"/>
        <end position="405"/>
    </location>
</feature>
<keyword evidence="6" id="KW-0813">Transport</keyword>
<evidence type="ECO:0000256" key="10">
    <source>
        <dbReference type="SAM" id="MobiDB-lite"/>
    </source>
</evidence>
<evidence type="ECO:0000256" key="1">
    <source>
        <dbReference type="ARBA" id="ARBA00003975"/>
    </source>
</evidence>
<dbReference type="GO" id="GO:0003723">
    <property type="term" value="F:RNA binding"/>
    <property type="evidence" value="ECO:0007669"/>
    <property type="project" value="UniProtKB-KW"/>
</dbReference>
<dbReference type="GO" id="GO:0061015">
    <property type="term" value="P:snRNA import into nucleus"/>
    <property type="evidence" value="ECO:0007669"/>
    <property type="project" value="InterPro"/>
</dbReference>
<feature type="domain" description="Snurportin-1 m3G cap-binding" evidence="11">
    <location>
        <begin position="123"/>
        <end position="305"/>
    </location>
</feature>
<dbReference type="Gene3D" id="3.30.470.30">
    <property type="entry name" value="DNA ligase/mRNA capping enzyme"/>
    <property type="match status" value="1"/>
</dbReference>
<evidence type="ECO:0000256" key="6">
    <source>
        <dbReference type="ARBA" id="ARBA00022448"/>
    </source>
</evidence>
<evidence type="ECO:0000256" key="7">
    <source>
        <dbReference type="ARBA" id="ARBA00022490"/>
    </source>
</evidence>
<dbReference type="OrthoDB" id="10003593at2759"/>
<protein>
    <recommendedName>
        <fullName evidence="5">Snurportin-1</fullName>
    </recommendedName>
</protein>
<comment type="subcellular location">
    <subcellularLocation>
        <location evidence="3">Cytoplasm</location>
    </subcellularLocation>
    <subcellularLocation>
        <location evidence="2">Nucleus</location>
    </subcellularLocation>
</comment>
<keyword evidence="8" id="KW-0694">RNA-binding</keyword>
<dbReference type="AlphaFoldDB" id="A0A433UDK4"/>
<evidence type="ECO:0000256" key="9">
    <source>
        <dbReference type="ARBA" id="ARBA00023242"/>
    </source>
</evidence>
<evidence type="ECO:0000256" key="5">
    <source>
        <dbReference type="ARBA" id="ARBA00016034"/>
    </source>
</evidence>
<keyword evidence="7" id="KW-0963">Cytoplasm</keyword>
<organism evidence="12 13">
    <name type="scientific">Elysia chlorotica</name>
    <name type="common">Eastern emerald elysia</name>
    <name type="synonym">Sea slug</name>
    <dbReference type="NCBI Taxonomy" id="188477"/>
    <lineage>
        <taxon>Eukaryota</taxon>
        <taxon>Metazoa</taxon>
        <taxon>Spiralia</taxon>
        <taxon>Lophotrochozoa</taxon>
        <taxon>Mollusca</taxon>
        <taxon>Gastropoda</taxon>
        <taxon>Heterobranchia</taxon>
        <taxon>Euthyneura</taxon>
        <taxon>Panpulmonata</taxon>
        <taxon>Sacoglossa</taxon>
        <taxon>Placobranchoidea</taxon>
        <taxon>Plakobranchidae</taxon>
        <taxon>Elysia</taxon>
    </lineage>
</organism>
<reference evidence="12 13" key="1">
    <citation type="submission" date="2019-01" db="EMBL/GenBank/DDBJ databases">
        <title>A draft genome assembly of the solar-powered sea slug Elysia chlorotica.</title>
        <authorList>
            <person name="Cai H."/>
            <person name="Li Q."/>
            <person name="Fang X."/>
            <person name="Li J."/>
            <person name="Curtis N.E."/>
            <person name="Altenburger A."/>
            <person name="Shibata T."/>
            <person name="Feng M."/>
            <person name="Maeda T."/>
            <person name="Schwartz J.A."/>
            <person name="Shigenobu S."/>
            <person name="Lundholm N."/>
            <person name="Nishiyama T."/>
            <person name="Yang H."/>
            <person name="Hasebe M."/>
            <person name="Li S."/>
            <person name="Pierce S.K."/>
            <person name="Wang J."/>
        </authorList>
    </citation>
    <scope>NUCLEOTIDE SEQUENCE [LARGE SCALE GENOMIC DNA]</scope>
    <source>
        <strain evidence="12">EC2010</strain>
        <tissue evidence="12">Whole organism of an adult</tissue>
    </source>
</reference>
<dbReference type="GO" id="GO:0005737">
    <property type="term" value="C:cytoplasm"/>
    <property type="evidence" value="ECO:0007669"/>
    <property type="project" value="UniProtKB-SubCell"/>
</dbReference>
<evidence type="ECO:0000313" key="13">
    <source>
        <dbReference type="Proteomes" id="UP000271974"/>
    </source>
</evidence>
<evidence type="ECO:0000313" key="12">
    <source>
        <dbReference type="EMBL" id="RUS91915.1"/>
    </source>
</evidence>
<comment type="function">
    <text evidence="1">Functions as an U snRNP-specific nuclear import adapter. Involved in the trimethylguanosine (m3G)-cap-dependent nuclear import of U snRNPs. Binds specifically to the terminal m3G-cap U snRNAs.</text>
</comment>
<feature type="region of interest" description="Disordered" evidence="10">
    <location>
        <begin position="317"/>
        <end position="405"/>
    </location>
</feature>
<proteinExistence type="inferred from homology"/>
<evidence type="ECO:0000256" key="8">
    <source>
        <dbReference type="ARBA" id="ARBA00022884"/>
    </source>
</evidence>
<gene>
    <name evidence="12" type="ORF">EGW08_000317</name>
</gene>
<evidence type="ECO:0000256" key="4">
    <source>
        <dbReference type="ARBA" id="ARBA00007540"/>
    </source>
</evidence>
<keyword evidence="13" id="KW-1185">Reference proteome</keyword>
<evidence type="ECO:0000256" key="3">
    <source>
        <dbReference type="ARBA" id="ARBA00004496"/>
    </source>
</evidence>
<feature type="compositionally biased region" description="Basic and acidic residues" evidence="10">
    <location>
        <begin position="326"/>
        <end position="355"/>
    </location>
</feature>
<evidence type="ECO:0000256" key="2">
    <source>
        <dbReference type="ARBA" id="ARBA00004123"/>
    </source>
</evidence>
<dbReference type="Proteomes" id="UP000271974">
    <property type="component" value="Unassembled WGS sequence"/>
</dbReference>
<name>A0A433UDK4_ELYCH</name>
<comment type="similarity">
    <text evidence="4">Belongs to the snurportin family.</text>
</comment>
<dbReference type="PANTHER" id="PTHR13403:SF6">
    <property type="entry name" value="SNURPORTIN-1"/>
    <property type="match status" value="1"/>
</dbReference>
<dbReference type="InterPro" id="IPR047857">
    <property type="entry name" value="Snurportin1_C"/>
</dbReference>
<sequence length="405" mass="46380">MSYNRGYDGYGYDDRRGYSGGGWGDDYRGGGGWNDGYRGRYDDGSDRGWDRGRDRNRDRGNYGDGDRRDRDRSFGGRGGGGRGGFNKRGAGGNRGNKRPGSGSSGPPKKIKDDNNWEHADRHQVMQSVYMEAKPENFESEWMFAVCPTGRRRVIVAADETTQSYNSSGTSDAKFKSCLPSGSEAFHEVHKLQDLTVLDTMFDSEAKKCYIIDMMHWRHYPYYDTEADFRFYCLADKYSELKKPTEITENNEVVFLLNFCFSAISRMPNFCKFTDFHHSWQVEGLLFINKTSLYEPKDTSNSLWLRLDKMEEILGFAPPEGLEFEETSSRDERKKKELEERQKLKEQRDAVTKEAQEQLQEDQADATSADKDDNNSENPQGNDDAKTDFTTEDYTTSGAEGNDNWF</sequence>
<comment type="caution">
    <text evidence="12">The sequence shown here is derived from an EMBL/GenBank/DDBJ whole genome shotgun (WGS) entry which is preliminary data.</text>
</comment>
<feature type="region of interest" description="Disordered" evidence="10">
    <location>
        <begin position="1"/>
        <end position="116"/>
    </location>
</feature>